<dbReference type="PANTHER" id="PTHR24421">
    <property type="entry name" value="NITRATE/NITRITE SENSOR PROTEIN NARX-RELATED"/>
    <property type="match status" value="1"/>
</dbReference>
<dbReference type="Gene3D" id="1.20.5.1930">
    <property type="match status" value="1"/>
</dbReference>
<dbReference type="Pfam" id="PF02518">
    <property type="entry name" value="HATPase_c"/>
    <property type="match status" value="1"/>
</dbReference>
<sequence>MARRWRYGRVGRPVEGPRQGPLQGRGAVTFGGSAAGRAQPHPARSQRTTLFPGGSAKPAAGYFADDAAAPDGIRLQLNALQALCRQAFAIRLTLIAIGAPFATANAADGFPRHAVLTAAVLGVMGSYAMLRDWDRCAPQLLAHPTLMAVDLFFGAVLLLTASPASPLAYAAVCTPLLSGLLYGWRGSGVFTGLQLVVLLTVFRAWEHRPGAGASTLLIAGFCVAAGVIGVTLRNLMFRFGTASQALAEANSRLAVAEAVESERARLAREMHDSVAKTLHGLALSAEALAVAADNETNPRTLKSQATAVAGAARRAATESRELLTDLRAHTAMSHPPMDMVTELASRVADFESRTGIRATFAHRPDPHHPDPHHPDPHRPDPHRPDPHWQGPAATLPPGAARQLLAIASEALENTHRHAKATTVRVTLECSRSALCLTMRDDGEGTAVSLDDVHVLANTGHFGLLGMLERAASVAAELQLHSTAHGGTEVTLTVPCAPTVPAPLPRSPQEEAAHA</sequence>
<proteinExistence type="predicted"/>
<name>A0A2P8PZH8_9ACTN</name>
<evidence type="ECO:0000256" key="3">
    <source>
        <dbReference type="ARBA" id="ARBA00023012"/>
    </source>
</evidence>
<feature type="transmembrane region" description="Helical" evidence="5">
    <location>
        <begin position="189"/>
        <end position="205"/>
    </location>
</feature>
<dbReference type="InterPro" id="IPR003594">
    <property type="entry name" value="HATPase_dom"/>
</dbReference>
<dbReference type="AlphaFoldDB" id="A0A2P8PZH8"/>
<keyword evidence="5" id="KW-0472">Membrane</keyword>
<feature type="transmembrane region" description="Helical" evidence="5">
    <location>
        <begin position="211"/>
        <end position="232"/>
    </location>
</feature>
<evidence type="ECO:0000259" key="6">
    <source>
        <dbReference type="Pfam" id="PF02518"/>
    </source>
</evidence>
<keyword evidence="3" id="KW-0902">Two-component regulatory system</keyword>
<evidence type="ECO:0000313" key="9">
    <source>
        <dbReference type="Proteomes" id="UP000240429"/>
    </source>
</evidence>
<keyword evidence="5" id="KW-0812">Transmembrane</keyword>
<feature type="transmembrane region" description="Helical" evidence="5">
    <location>
        <begin position="88"/>
        <end position="107"/>
    </location>
</feature>
<organism evidence="8 9">
    <name type="scientific">Streptomyces dioscori</name>
    <dbReference type="NCBI Taxonomy" id="2109333"/>
    <lineage>
        <taxon>Bacteria</taxon>
        <taxon>Bacillati</taxon>
        <taxon>Actinomycetota</taxon>
        <taxon>Actinomycetes</taxon>
        <taxon>Kitasatosporales</taxon>
        <taxon>Streptomycetaceae</taxon>
        <taxon>Streptomyces</taxon>
        <taxon>Streptomyces aurantiacus group</taxon>
    </lineage>
</organism>
<reference evidence="8 9" key="1">
    <citation type="submission" date="2018-03" db="EMBL/GenBank/DDBJ databases">
        <title>Streptomyces dioscori sp. nov., a novel endophytic actinobacterium isolated from bulbil of Dioscorea bulbifera L.</title>
        <authorList>
            <person name="Zhikuan W."/>
        </authorList>
    </citation>
    <scope>NUCLEOTIDE SEQUENCE [LARGE SCALE GENOMIC DNA]</scope>
    <source>
        <strain evidence="8 9">A217</strain>
    </source>
</reference>
<dbReference type="InterPro" id="IPR036890">
    <property type="entry name" value="HATPase_C_sf"/>
</dbReference>
<dbReference type="OrthoDB" id="144293at2"/>
<keyword evidence="9" id="KW-1185">Reference proteome</keyword>
<evidence type="ECO:0000259" key="7">
    <source>
        <dbReference type="Pfam" id="PF07730"/>
    </source>
</evidence>
<protein>
    <submittedName>
        <fullName evidence="8">Two-component sensor histidine kinase</fullName>
    </submittedName>
</protein>
<dbReference type="GO" id="GO:0000155">
    <property type="term" value="F:phosphorelay sensor kinase activity"/>
    <property type="evidence" value="ECO:0007669"/>
    <property type="project" value="InterPro"/>
</dbReference>
<keyword evidence="2 8" id="KW-0418">Kinase</keyword>
<dbReference type="Gene3D" id="3.30.565.10">
    <property type="entry name" value="Histidine kinase-like ATPase, C-terminal domain"/>
    <property type="match status" value="1"/>
</dbReference>
<dbReference type="InterPro" id="IPR050482">
    <property type="entry name" value="Sensor_HK_TwoCompSys"/>
</dbReference>
<feature type="domain" description="Signal transduction histidine kinase subgroup 3 dimerisation and phosphoacceptor" evidence="7">
    <location>
        <begin position="262"/>
        <end position="329"/>
    </location>
</feature>
<evidence type="ECO:0000256" key="2">
    <source>
        <dbReference type="ARBA" id="ARBA00022777"/>
    </source>
</evidence>
<dbReference type="Proteomes" id="UP000240429">
    <property type="component" value="Unassembled WGS sequence"/>
</dbReference>
<feature type="region of interest" description="Disordered" evidence="4">
    <location>
        <begin position="1"/>
        <end position="51"/>
    </location>
</feature>
<evidence type="ECO:0000256" key="5">
    <source>
        <dbReference type="SAM" id="Phobius"/>
    </source>
</evidence>
<keyword evidence="5" id="KW-1133">Transmembrane helix</keyword>
<dbReference type="InterPro" id="IPR011712">
    <property type="entry name" value="Sig_transdc_His_kin_sub3_dim/P"/>
</dbReference>
<accession>A0A2P8PZH8</accession>
<dbReference type="GO" id="GO:0046983">
    <property type="term" value="F:protein dimerization activity"/>
    <property type="evidence" value="ECO:0007669"/>
    <property type="project" value="InterPro"/>
</dbReference>
<feature type="transmembrane region" description="Helical" evidence="5">
    <location>
        <begin position="113"/>
        <end position="130"/>
    </location>
</feature>
<evidence type="ECO:0000313" key="8">
    <source>
        <dbReference type="EMBL" id="PSM39408.1"/>
    </source>
</evidence>
<dbReference type="CDD" id="cd16917">
    <property type="entry name" value="HATPase_UhpB-NarQ-NarX-like"/>
    <property type="match status" value="1"/>
</dbReference>
<feature type="compositionally biased region" description="Basic and acidic residues" evidence="4">
    <location>
        <begin position="362"/>
        <end position="386"/>
    </location>
</feature>
<feature type="domain" description="Histidine kinase/HSP90-like ATPase" evidence="6">
    <location>
        <begin position="400"/>
        <end position="495"/>
    </location>
</feature>
<gene>
    <name evidence="8" type="ORF">C6Y14_31500</name>
</gene>
<dbReference type="GO" id="GO:0016020">
    <property type="term" value="C:membrane"/>
    <property type="evidence" value="ECO:0007669"/>
    <property type="project" value="InterPro"/>
</dbReference>
<dbReference type="Pfam" id="PF07730">
    <property type="entry name" value="HisKA_3"/>
    <property type="match status" value="1"/>
</dbReference>
<comment type="caution">
    <text evidence="8">The sequence shown here is derived from an EMBL/GenBank/DDBJ whole genome shotgun (WGS) entry which is preliminary data.</text>
</comment>
<evidence type="ECO:0000256" key="1">
    <source>
        <dbReference type="ARBA" id="ARBA00022679"/>
    </source>
</evidence>
<keyword evidence="1" id="KW-0808">Transferase</keyword>
<dbReference type="SUPFAM" id="SSF55874">
    <property type="entry name" value="ATPase domain of HSP90 chaperone/DNA topoisomerase II/histidine kinase"/>
    <property type="match status" value="1"/>
</dbReference>
<dbReference type="EMBL" id="PYBJ01000025">
    <property type="protein sequence ID" value="PSM39408.1"/>
    <property type="molecule type" value="Genomic_DNA"/>
</dbReference>
<dbReference type="PANTHER" id="PTHR24421:SF61">
    <property type="entry name" value="OXYGEN SENSOR HISTIDINE KINASE NREB"/>
    <property type="match status" value="1"/>
</dbReference>
<feature type="region of interest" description="Disordered" evidence="4">
    <location>
        <begin position="360"/>
        <end position="395"/>
    </location>
</feature>
<evidence type="ECO:0000256" key="4">
    <source>
        <dbReference type="SAM" id="MobiDB-lite"/>
    </source>
</evidence>